<accession>A0A5D2HKH4</accession>
<protein>
    <submittedName>
        <fullName evidence="1">Uncharacterized protein</fullName>
    </submittedName>
</protein>
<evidence type="ECO:0000313" key="2">
    <source>
        <dbReference type="Proteomes" id="UP000323506"/>
    </source>
</evidence>
<dbReference type="Proteomes" id="UP000323506">
    <property type="component" value="Chromosome A01"/>
</dbReference>
<name>A0A5D2HKH4_GOSDA</name>
<proteinExistence type="predicted"/>
<keyword evidence="2" id="KW-1185">Reference proteome</keyword>
<gene>
    <name evidence="1" type="ORF">ES288_A01G122600v1</name>
</gene>
<organism evidence="1 2">
    <name type="scientific">Gossypium darwinii</name>
    <name type="common">Darwin's cotton</name>
    <name type="synonym">Gossypium barbadense var. darwinii</name>
    <dbReference type="NCBI Taxonomy" id="34276"/>
    <lineage>
        <taxon>Eukaryota</taxon>
        <taxon>Viridiplantae</taxon>
        <taxon>Streptophyta</taxon>
        <taxon>Embryophyta</taxon>
        <taxon>Tracheophyta</taxon>
        <taxon>Spermatophyta</taxon>
        <taxon>Magnoliopsida</taxon>
        <taxon>eudicotyledons</taxon>
        <taxon>Gunneridae</taxon>
        <taxon>Pentapetalae</taxon>
        <taxon>rosids</taxon>
        <taxon>malvids</taxon>
        <taxon>Malvales</taxon>
        <taxon>Malvaceae</taxon>
        <taxon>Malvoideae</taxon>
        <taxon>Gossypium</taxon>
    </lineage>
</organism>
<evidence type="ECO:0000313" key="1">
    <source>
        <dbReference type="EMBL" id="TYH30794.1"/>
    </source>
</evidence>
<sequence length="64" mass="7511">MVIYVKMKMIHIHVSEEWTDFSSFHVVESHSPHCQRTAIICLKNCPTPRKYTRDPSTPTKEPLQ</sequence>
<dbReference type="EMBL" id="CM017688">
    <property type="protein sequence ID" value="TYH30794.1"/>
    <property type="molecule type" value="Genomic_DNA"/>
</dbReference>
<reference evidence="1 2" key="1">
    <citation type="submission" date="2019-06" db="EMBL/GenBank/DDBJ databases">
        <title>WGS assembly of Gossypium darwinii.</title>
        <authorList>
            <person name="Chen Z.J."/>
            <person name="Sreedasyam A."/>
            <person name="Ando A."/>
            <person name="Song Q."/>
            <person name="De L."/>
            <person name="Hulse-Kemp A."/>
            <person name="Ding M."/>
            <person name="Ye W."/>
            <person name="Kirkbride R."/>
            <person name="Jenkins J."/>
            <person name="Plott C."/>
            <person name="Lovell J."/>
            <person name="Lin Y.-M."/>
            <person name="Vaughn R."/>
            <person name="Liu B."/>
            <person name="Li W."/>
            <person name="Simpson S."/>
            <person name="Scheffler B."/>
            <person name="Saski C."/>
            <person name="Grover C."/>
            <person name="Hu G."/>
            <person name="Conover J."/>
            <person name="Carlson J."/>
            <person name="Shu S."/>
            <person name="Boston L."/>
            <person name="Williams M."/>
            <person name="Peterson D."/>
            <person name="Mcgee K."/>
            <person name="Jones D."/>
            <person name="Wendel J."/>
            <person name="Stelly D."/>
            <person name="Grimwood J."/>
            <person name="Schmutz J."/>
        </authorList>
    </citation>
    <scope>NUCLEOTIDE SEQUENCE [LARGE SCALE GENOMIC DNA]</scope>
    <source>
        <strain evidence="1">1808015.09</strain>
    </source>
</reference>
<dbReference type="AlphaFoldDB" id="A0A5D2HKH4"/>